<proteinExistence type="inferred from homology"/>
<comment type="similarity">
    <text evidence="1">Belongs to the sigma-70 factor family. ECF subfamily.</text>
</comment>
<dbReference type="InterPro" id="IPR007627">
    <property type="entry name" value="RNA_pol_sigma70_r2"/>
</dbReference>
<protein>
    <submittedName>
        <fullName evidence="7">RNA polymerase sigma factor</fullName>
    </submittedName>
</protein>
<evidence type="ECO:0000313" key="8">
    <source>
        <dbReference type="Proteomes" id="UP001612915"/>
    </source>
</evidence>
<evidence type="ECO:0000256" key="4">
    <source>
        <dbReference type="ARBA" id="ARBA00023125"/>
    </source>
</evidence>
<dbReference type="PANTHER" id="PTHR43133:SF8">
    <property type="entry name" value="RNA POLYMERASE SIGMA FACTOR HI_1459-RELATED"/>
    <property type="match status" value="1"/>
</dbReference>
<accession>A0ABW8AMG9</accession>
<dbReference type="SUPFAM" id="SSF88946">
    <property type="entry name" value="Sigma2 domain of RNA polymerase sigma factors"/>
    <property type="match status" value="1"/>
</dbReference>
<dbReference type="EMBL" id="JBITLV010000003">
    <property type="protein sequence ID" value="MFI7587574.1"/>
    <property type="molecule type" value="Genomic_DNA"/>
</dbReference>
<dbReference type="PANTHER" id="PTHR43133">
    <property type="entry name" value="RNA POLYMERASE ECF-TYPE SIGMA FACTO"/>
    <property type="match status" value="1"/>
</dbReference>
<keyword evidence="4" id="KW-0238">DNA-binding</keyword>
<dbReference type="Gene3D" id="1.10.1740.10">
    <property type="match status" value="1"/>
</dbReference>
<dbReference type="InterPro" id="IPR013325">
    <property type="entry name" value="RNA_pol_sigma_r2"/>
</dbReference>
<evidence type="ECO:0000256" key="2">
    <source>
        <dbReference type="ARBA" id="ARBA00023015"/>
    </source>
</evidence>
<dbReference type="RefSeq" id="WP_398279525.1">
    <property type="nucleotide sequence ID" value="NZ_JBITLV010000003.1"/>
</dbReference>
<keyword evidence="8" id="KW-1185">Reference proteome</keyword>
<dbReference type="InterPro" id="IPR014284">
    <property type="entry name" value="RNA_pol_sigma-70_dom"/>
</dbReference>
<evidence type="ECO:0000259" key="6">
    <source>
        <dbReference type="Pfam" id="PF04542"/>
    </source>
</evidence>
<dbReference type="NCBIfam" id="TIGR02937">
    <property type="entry name" value="sigma70-ECF"/>
    <property type="match status" value="1"/>
</dbReference>
<keyword evidence="3" id="KW-0731">Sigma factor</keyword>
<keyword evidence="5" id="KW-0804">Transcription</keyword>
<feature type="domain" description="RNA polymerase sigma-70 region 2" evidence="6">
    <location>
        <begin position="23"/>
        <end position="84"/>
    </location>
</feature>
<dbReference type="Gene3D" id="1.10.10.10">
    <property type="entry name" value="Winged helix-like DNA-binding domain superfamily/Winged helix DNA-binding domain"/>
    <property type="match status" value="1"/>
</dbReference>
<dbReference type="Pfam" id="PF04542">
    <property type="entry name" value="Sigma70_r2"/>
    <property type="match status" value="1"/>
</dbReference>
<gene>
    <name evidence="7" type="ORF">ACIB24_10920</name>
</gene>
<dbReference type="InterPro" id="IPR039425">
    <property type="entry name" value="RNA_pol_sigma-70-like"/>
</dbReference>
<dbReference type="SUPFAM" id="SSF88659">
    <property type="entry name" value="Sigma3 and sigma4 domains of RNA polymerase sigma factors"/>
    <property type="match status" value="1"/>
</dbReference>
<evidence type="ECO:0000256" key="3">
    <source>
        <dbReference type="ARBA" id="ARBA00023082"/>
    </source>
</evidence>
<evidence type="ECO:0000313" key="7">
    <source>
        <dbReference type="EMBL" id="MFI7587574.1"/>
    </source>
</evidence>
<sequence length="190" mass="20718">MSGNVADLVRRAHDGDEAAWGALVDRFAPLLWSVCRRYRLSATDADDVAQAVWLKLLEHLPRLREPAALPGWLATTTSRECLRVTRVSGNRQEQELVEDVVPENRAPAVDAGLLRAERFDALRAAFAALGDRCRALLALLMRDPAPGYEQIGVELGMPVGSIGPTRARCLDSLRRTPELAALLTVDGGRG</sequence>
<evidence type="ECO:0000256" key="1">
    <source>
        <dbReference type="ARBA" id="ARBA00010641"/>
    </source>
</evidence>
<evidence type="ECO:0000256" key="5">
    <source>
        <dbReference type="ARBA" id="ARBA00023163"/>
    </source>
</evidence>
<reference evidence="7 8" key="1">
    <citation type="submission" date="2024-10" db="EMBL/GenBank/DDBJ databases">
        <title>The Natural Products Discovery Center: Release of the First 8490 Sequenced Strains for Exploring Actinobacteria Biosynthetic Diversity.</title>
        <authorList>
            <person name="Kalkreuter E."/>
            <person name="Kautsar S.A."/>
            <person name="Yang D."/>
            <person name="Bader C.D."/>
            <person name="Teijaro C.N."/>
            <person name="Fluegel L."/>
            <person name="Davis C.M."/>
            <person name="Simpson J.R."/>
            <person name="Lauterbach L."/>
            <person name="Steele A.D."/>
            <person name="Gui C."/>
            <person name="Meng S."/>
            <person name="Li G."/>
            <person name="Viehrig K."/>
            <person name="Ye F."/>
            <person name="Su P."/>
            <person name="Kiefer A.F."/>
            <person name="Nichols A."/>
            <person name="Cepeda A.J."/>
            <person name="Yan W."/>
            <person name="Fan B."/>
            <person name="Jiang Y."/>
            <person name="Adhikari A."/>
            <person name="Zheng C.-J."/>
            <person name="Schuster L."/>
            <person name="Cowan T.M."/>
            <person name="Smanski M.J."/>
            <person name="Chevrette M.G."/>
            <person name="De Carvalho L.P.S."/>
            <person name="Shen B."/>
        </authorList>
    </citation>
    <scope>NUCLEOTIDE SEQUENCE [LARGE SCALE GENOMIC DNA]</scope>
    <source>
        <strain evidence="7 8">NPDC049639</strain>
    </source>
</reference>
<dbReference type="Proteomes" id="UP001612915">
    <property type="component" value="Unassembled WGS sequence"/>
</dbReference>
<dbReference type="InterPro" id="IPR013324">
    <property type="entry name" value="RNA_pol_sigma_r3/r4-like"/>
</dbReference>
<dbReference type="InterPro" id="IPR036388">
    <property type="entry name" value="WH-like_DNA-bd_sf"/>
</dbReference>
<organism evidence="7 8">
    <name type="scientific">Spongisporangium articulatum</name>
    <dbReference type="NCBI Taxonomy" id="3362603"/>
    <lineage>
        <taxon>Bacteria</taxon>
        <taxon>Bacillati</taxon>
        <taxon>Actinomycetota</taxon>
        <taxon>Actinomycetes</taxon>
        <taxon>Kineosporiales</taxon>
        <taxon>Kineosporiaceae</taxon>
        <taxon>Spongisporangium</taxon>
    </lineage>
</organism>
<name>A0ABW8AMG9_9ACTN</name>
<comment type="caution">
    <text evidence="7">The sequence shown here is derived from an EMBL/GenBank/DDBJ whole genome shotgun (WGS) entry which is preliminary data.</text>
</comment>
<keyword evidence="2" id="KW-0805">Transcription regulation</keyword>